<dbReference type="RefSeq" id="WP_337717346.1">
    <property type="nucleotide sequence ID" value="NZ_JBBEUB010000008.1"/>
</dbReference>
<evidence type="ECO:0000256" key="1">
    <source>
        <dbReference type="ARBA" id="ARBA00010641"/>
    </source>
</evidence>
<dbReference type="SUPFAM" id="SSF88946">
    <property type="entry name" value="Sigma2 domain of RNA polymerase sigma factors"/>
    <property type="match status" value="1"/>
</dbReference>
<dbReference type="EMBL" id="JBBEUB010000008">
    <property type="protein sequence ID" value="MEJ2904773.1"/>
    <property type="molecule type" value="Genomic_DNA"/>
</dbReference>
<comment type="caution">
    <text evidence="7">The sequence shown here is derived from an EMBL/GenBank/DDBJ whole genome shotgun (WGS) entry which is preliminary data.</text>
</comment>
<comment type="similarity">
    <text evidence="1">Belongs to the sigma-70 factor family. ECF subfamily.</text>
</comment>
<feature type="domain" description="RNA polymerase sigma factor 70 region 4 type 2" evidence="6">
    <location>
        <begin position="126"/>
        <end position="175"/>
    </location>
</feature>
<evidence type="ECO:0000313" key="7">
    <source>
        <dbReference type="EMBL" id="MEJ2904773.1"/>
    </source>
</evidence>
<evidence type="ECO:0000259" key="5">
    <source>
        <dbReference type="Pfam" id="PF04542"/>
    </source>
</evidence>
<dbReference type="InterPro" id="IPR013324">
    <property type="entry name" value="RNA_pol_sigma_r3/r4-like"/>
</dbReference>
<dbReference type="InterPro" id="IPR036388">
    <property type="entry name" value="WH-like_DNA-bd_sf"/>
</dbReference>
<evidence type="ECO:0000313" key="8">
    <source>
        <dbReference type="Proteomes" id="UP001378956"/>
    </source>
</evidence>
<dbReference type="Pfam" id="PF08281">
    <property type="entry name" value="Sigma70_r4_2"/>
    <property type="match status" value="1"/>
</dbReference>
<dbReference type="InterPro" id="IPR007627">
    <property type="entry name" value="RNA_pol_sigma70_r2"/>
</dbReference>
<evidence type="ECO:0000256" key="3">
    <source>
        <dbReference type="ARBA" id="ARBA00023082"/>
    </source>
</evidence>
<keyword evidence="3" id="KW-0731">Sigma factor</keyword>
<protein>
    <submittedName>
        <fullName evidence="7">RNA polymerase sigma-70 factor</fullName>
    </submittedName>
</protein>
<evidence type="ECO:0000256" key="2">
    <source>
        <dbReference type="ARBA" id="ARBA00023015"/>
    </source>
</evidence>
<keyword evidence="4" id="KW-0804">Transcription</keyword>
<dbReference type="Gene3D" id="1.10.10.10">
    <property type="entry name" value="Winged helix-like DNA-binding domain superfamily/Winged helix DNA-binding domain"/>
    <property type="match status" value="1"/>
</dbReference>
<dbReference type="Pfam" id="PF04542">
    <property type="entry name" value="Sigma70_r2"/>
    <property type="match status" value="1"/>
</dbReference>
<dbReference type="PANTHER" id="PTHR43133:SF46">
    <property type="entry name" value="RNA POLYMERASE SIGMA-70 FACTOR ECF SUBFAMILY"/>
    <property type="match status" value="1"/>
</dbReference>
<dbReference type="InterPro" id="IPR013249">
    <property type="entry name" value="RNA_pol_sigma70_r4_t2"/>
</dbReference>
<dbReference type="InterPro" id="IPR014327">
    <property type="entry name" value="RNA_pol_sigma70_bacteroid"/>
</dbReference>
<accession>A0ABU8NUA7</accession>
<dbReference type="NCBIfam" id="TIGR02937">
    <property type="entry name" value="sigma70-ECF"/>
    <property type="match status" value="1"/>
</dbReference>
<feature type="domain" description="RNA polymerase sigma-70 region 2" evidence="5">
    <location>
        <begin position="30"/>
        <end position="95"/>
    </location>
</feature>
<proteinExistence type="inferred from homology"/>
<name>A0ABU8NUA7_9SPHI</name>
<reference evidence="7 8" key="1">
    <citation type="submission" date="2024-03" db="EMBL/GenBank/DDBJ databases">
        <title>Sequence of Lycoming College Course Isolates.</title>
        <authorList>
            <person name="Plotts O."/>
            <person name="Newman J."/>
        </authorList>
    </citation>
    <scope>NUCLEOTIDE SEQUENCE [LARGE SCALE GENOMIC DNA]</scope>
    <source>
        <strain evidence="7 8">CJB-3</strain>
    </source>
</reference>
<dbReference type="InterPro" id="IPR039425">
    <property type="entry name" value="RNA_pol_sigma-70-like"/>
</dbReference>
<dbReference type="Gene3D" id="1.10.1740.10">
    <property type="match status" value="1"/>
</dbReference>
<gene>
    <name evidence="7" type="ORF">WAE58_20180</name>
</gene>
<keyword evidence="2" id="KW-0805">Transcription regulation</keyword>
<dbReference type="InterPro" id="IPR014284">
    <property type="entry name" value="RNA_pol_sigma-70_dom"/>
</dbReference>
<evidence type="ECO:0000259" key="6">
    <source>
        <dbReference type="Pfam" id="PF08281"/>
    </source>
</evidence>
<dbReference type="InterPro" id="IPR013325">
    <property type="entry name" value="RNA_pol_sigma_r2"/>
</dbReference>
<sequence length="183" mass="21571">MHANQLKYWSESDLFVKLGEGDERAFGHVFKKYFSSLCYFANKYVFDVQEAEDIVEEVFEKLWKCNHHISCSEHLRSYLYMVTKRTCMDHLSKNNHAKERQLNFAMRIGDQEPDFIYEMIRSEVLRDIYLEINGLPEQCSRIVSMSYIEGLRNEEIAEKLGLSVQTVKNQKTRGVSILRGRLV</sequence>
<evidence type="ECO:0000256" key="4">
    <source>
        <dbReference type="ARBA" id="ARBA00023163"/>
    </source>
</evidence>
<dbReference type="NCBIfam" id="TIGR02985">
    <property type="entry name" value="Sig70_bacteroi1"/>
    <property type="match status" value="1"/>
</dbReference>
<dbReference type="SUPFAM" id="SSF88659">
    <property type="entry name" value="Sigma3 and sigma4 domains of RNA polymerase sigma factors"/>
    <property type="match status" value="1"/>
</dbReference>
<keyword evidence="8" id="KW-1185">Reference proteome</keyword>
<dbReference type="Proteomes" id="UP001378956">
    <property type="component" value="Unassembled WGS sequence"/>
</dbReference>
<organism evidence="7 8">
    <name type="scientific">Pedobacter panaciterrae</name>
    <dbReference type="NCBI Taxonomy" id="363849"/>
    <lineage>
        <taxon>Bacteria</taxon>
        <taxon>Pseudomonadati</taxon>
        <taxon>Bacteroidota</taxon>
        <taxon>Sphingobacteriia</taxon>
        <taxon>Sphingobacteriales</taxon>
        <taxon>Sphingobacteriaceae</taxon>
        <taxon>Pedobacter</taxon>
    </lineage>
</organism>
<dbReference type="PANTHER" id="PTHR43133">
    <property type="entry name" value="RNA POLYMERASE ECF-TYPE SIGMA FACTO"/>
    <property type="match status" value="1"/>
</dbReference>